<dbReference type="Proteomes" id="UP001204144">
    <property type="component" value="Unassembled WGS sequence"/>
</dbReference>
<dbReference type="AlphaFoldDB" id="A0AAE3H377"/>
<keyword evidence="2" id="KW-1185">Reference proteome</keyword>
<evidence type="ECO:0000313" key="2">
    <source>
        <dbReference type="Proteomes" id="UP001204144"/>
    </source>
</evidence>
<dbReference type="EMBL" id="RJUF01000059">
    <property type="protein sequence ID" value="MCP9764083.1"/>
    <property type="molecule type" value="Genomic_DNA"/>
</dbReference>
<name>A0AAE3H377_9BACT</name>
<evidence type="ECO:0008006" key="3">
    <source>
        <dbReference type="Google" id="ProtNLM"/>
    </source>
</evidence>
<sequence>MISSDAKSQILEVSNFEEFVSTPFRGNKNAICWNRELQGDFVEIIRKLEQSENITIIEEDDLLELDLSEDAQLARELLLSDLRLLTAYGADPVLNIIKHYEEDDSYPFFPTDVYSFHVDRSPVPTDTILCTYYGDPSEIIPNSEATQKITIPEIRMELQKLYDGKADGFDAFLTENFFDLHYEVKPGAQPTSLGLGHLWRLAIDHPESKVLPCVHRAPREKTTRLLLIC</sequence>
<comment type="caution">
    <text evidence="1">The sequence shown here is derived from an EMBL/GenBank/DDBJ whole genome shotgun (WGS) entry which is preliminary data.</text>
</comment>
<accession>A0AAE3H377</accession>
<proteinExistence type="predicted"/>
<gene>
    <name evidence="1" type="ORF">EGI31_14095</name>
</gene>
<dbReference type="RefSeq" id="WP_255037843.1">
    <property type="nucleotide sequence ID" value="NZ_RJUF01000059.1"/>
</dbReference>
<reference evidence="1 2" key="1">
    <citation type="submission" date="2018-11" db="EMBL/GenBank/DDBJ databases">
        <title>Novel bacteria species description.</title>
        <authorList>
            <person name="Han J.-H."/>
        </authorList>
    </citation>
    <scope>NUCLEOTIDE SEQUENCE [LARGE SCALE GENOMIC DNA]</scope>
    <source>
        <strain evidence="1 2">KCTC23259</strain>
    </source>
</reference>
<evidence type="ECO:0000313" key="1">
    <source>
        <dbReference type="EMBL" id="MCP9764083.1"/>
    </source>
</evidence>
<protein>
    <recommendedName>
        <fullName evidence="3">DUF1826 domain-containing protein</fullName>
    </recommendedName>
</protein>
<organism evidence="1 2">
    <name type="scientific">Lacihabitans soyangensis</name>
    <dbReference type="NCBI Taxonomy" id="869394"/>
    <lineage>
        <taxon>Bacteria</taxon>
        <taxon>Pseudomonadati</taxon>
        <taxon>Bacteroidota</taxon>
        <taxon>Cytophagia</taxon>
        <taxon>Cytophagales</taxon>
        <taxon>Leadbetterellaceae</taxon>
        <taxon>Lacihabitans</taxon>
    </lineage>
</organism>